<protein>
    <submittedName>
        <fullName evidence="1">Uncharacterized protein</fullName>
    </submittedName>
</protein>
<gene>
    <name evidence="1" type="ORF">Tci_886367</name>
</gene>
<evidence type="ECO:0000313" key="1">
    <source>
        <dbReference type="EMBL" id="GFD14398.1"/>
    </source>
</evidence>
<comment type="caution">
    <text evidence="1">The sequence shown here is derived from an EMBL/GenBank/DDBJ whole genome shotgun (WGS) entry which is preliminary data.</text>
</comment>
<sequence>MPNDDVMLISRFEAVDSNEKRTEITAIEVSLSQSEEATADNILDEMADLKAFSDKQSGPLGHLRADLFSLSNKVKILEYSITKKVTKKLEESLPRMEPLNKELNALNTVEIQRFEDLKKELLSAIRKKVGKSVKKCVWKEMDIVKDCMSYCGSILDKGDVNILELVNLMKDIVSLLD</sequence>
<feature type="non-terminal residue" evidence="1">
    <location>
        <position position="177"/>
    </location>
</feature>
<dbReference type="AlphaFoldDB" id="A0A699TZ93"/>
<name>A0A699TZ93_TANCI</name>
<organism evidence="1">
    <name type="scientific">Tanacetum cinerariifolium</name>
    <name type="common">Dalmatian daisy</name>
    <name type="synonym">Chrysanthemum cinerariifolium</name>
    <dbReference type="NCBI Taxonomy" id="118510"/>
    <lineage>
        <taxon>Eukaryota</taxon>
        <taxon>Viridiplantae</taxon>
        <taxon>Streptophyta</taxon>
        <taxon>Embryophyta</taxon>
        <taxon>Tracheophyta</taxon>
        <taxon>Spermatophyta</taxon>
        <taxon>Magnoliopsida</taxon>
        <taxon>eudicotyledons</taxon>
        <taxon>Gunneridae</taxon>
        <taxon>Pentapetalae</taxon>
        <taxon>asterids</taxon>
        <taxon>campanulids</taxon>
        <taxon>Asterales</taxon>
        <taxon>Asteraceae</taxon>
        <taxon>Asteroideae</taxon>
        <taxon>Anthemideae</taxon>
        <taxon>Anthemidinae</taxon>
        <taxon>Tanacetum</taxon>
    </lineage>
</organism>
<reference evidence="1" key="1">
    <citation type="journal article" date="2019" name="Sci. Rep.">
        <title>Draft genome of Tanacetum cinerariifolium, the natural source of mosquito coil.</title>
        <authorList>
            <person name="Yamashiro T."/>
            <person name="Shiraishi A."/>
            <person name="Satake H."/>
            <person name="Nakayama K."/>
        </authorList>
    </citation>
    <scope>NUCLEOTIDE SEQUENCE</scope>
</reference>
<dbReference type="EMBL" id="BKCJ011279136">
    <property type="protein sequence ID" value="GFD14398.1"/>
    <property type="molecule type" value="Genomic_DNA"/>
</dbReference>
<proteinExistence type="predicted"/>
<accession>A0A699TZ93</accession>